<name>X1E6M2_9ZZZZ</name>
<feature type="non-terminal residue" evidence="1">
    <location>
        <position position="110"/>
    </location>
</feature>
<comment type="caution">
    <text evidence="1">The sequence shown here is derived from an EMBL/GenBank/DDBJ whole genome shotgun (WGS) entry which is preliminary data.</text>
</comment>
<dbReference type="EMBL" id="BARU01005204">
    <property type="protein sequence ID" value="GAH28222.1"/>
    <property type="molecule type" value="Genomic_DNA"/>
</dbReference>
<dbReference type="SUPFAM" id="SSF53335">
    <property type="entry name" value="S-adenosyl-L-methionine-dependent methyltransferases"/>
    <property type="match status" value="1"/>
</dbReference>
<organism evidence="1">
    <name type="scientific">marine sediment metagenome</name>
    <dbReference type="NCBI Taxonomy" id="412755"/>
    <lineage>
        <taxon>unclassified sequences</taxon>
        <taxon>metagenomes</taxon>
        <taxon>ecological metagenomes</taxon>
    </lineage>
</organism>
<protein>
    <recommendedName>
        <fullName evidence="2">O-methyltransferase domain-containing protein</fullName>
    </recommendedName>
</protein>
<dbReference type="InterPro" id="IPR029063">
    <property type="entry name" value="SAM-dependent_MTases_sf"/>
</dbReference>
<evidence type="ECO:0000313" key="1">
    <source>
        <dbReference type="EMBL" id="GAH28222.1"/>
    </source>
</evidence>
<sequence>MTLSEDYWKLLELIGANRKQFDIYVAEIRSDFYFNRCVWEKLRRFKNYLTDYKYKWTGEISEETGVLLYAIMRYLKPSTVLETGVANGISTAYILSALKRNKQGRLFSVD</sequence>
<dbReference type="AlphaFoldDB" id="X1E6M2"/>
<evidence type="ECO:0008006" key="2">
    <source>
        <dbReference type="Google" id="ProtNLM"/>
    </source>
</evidence>
<reference evidence="1" key="1">
    <citation type="journal article" date="2014" name="Front. Microbiol.">
        <title>High frequency of phylogenetically diverse reductive dehalogenase-homologous genes in deep subseafloor sedimentary metagenomes.</title>
        <authorList>
            <person name="Kawai M."/>
            <person name="Futagami T."/>
            <person name="Toyoda A."/>
            <person name="Takaki Y."/>
            <person name="Nishi S."/>
            <person name="Hori S."/>
            <person name="Arai W."/>
            <person name="Tsubouchi T."/>
            <person name="Morono Y."/>
            <person name="Uchiyama I."/>
            <person name="Ito T."/>
            <person name="Fujiyama A."/>
            <person name="Inagaki F."/>
            <person name="Takami H."/>
        </authorList>
    </citation>
    <scope>NUCLEOTIDE SEQUENCE</scope>
    <source>
        <strain evidence="1">Expedition CK06-06</strain>
    </source>
</reference>
<accession>X1E6M2</accession>
<gene>
    <name evidence="1" type="ORF">S03H2_10078</name>
</gene>
<proteinExistence type="predicted"/>
<dbReference type="Gene3D" id="3.40.50.150">
    <property type="entry name" value="Vaccinia Virus protein VP39"/>
    <property type="match status" value="1"/>
</dbReference>